<evidence type="ECO:0000313" key="3">
    <source>
        <dbReference type="Proteomes" id="UP001174677"/>
    </source>
</evidence>
<accession>A0ABQ9KGG4</accession>
<gene>
    <name evidence="2" type="ORF">P3X46_033049</name>
</gene>
<dbReference type="Gene3D" id="2.30.30.240">
    <property type="entry name" value="PRC-barrel domain"/>
    <property type="match status" value="1"/>
</dbReference>
<dbReference type="InterPro" id="IPR011033">
    <property type="entry name" value="PRC_barrel-like_sf"/>
</dbReference>
<dbReference type="EMBL" id="JARPOI010000018">
    <property type="protein sequence ID" value="KAJ9135929.1"/>
    <property type="molecule type" value="Genomic_DNA"/>
</dbReference>
<protein>
    <recommendedName>
        <fullName evidence="1">Ribosome maturation factor RimM PRC barrel domain-containing protein</fullName>
    </recommendedName>
</protein>
<keyword evidence="3" id="KW-1185">Reference proteome</keyword>
<dbReference type="Proteomes" id="UP001174677">
    <property type="component" value="Chromosome 18"/>
</dbReference>
<dbReference type="PANTHER" id="PTHR33692:SF1">
    <property type="entry name" value="RIBOSOME MATURATION FACTOR RIMM"/>
    <property type="match status" value="1"/>
</dbReference>
<sequence>MVLPSSPSQLPFKPLHSCLLPSLLYAAPARQLVGSTLLVREEDRPELEEGEFYNCDLVGMRVILKETGDCVGTVVNVFGSGASYLLQVMLYPSVDVLEGAEMSTQAETGLSGSLVSVPFVEAVVPDVDMIRREMWITPPKGLFELNICSDERPKKERRHLVRHTPS</sequence>
<evidence type="ECO:0000259" key="1">
    <source>
        <dbReference type="Pfam" id="PF24986"/>
    </source>
</evidence>
<dbReference type="PANTHER" id="PTHR33692">
    <property type="entry name" value="RIBOSOME MATURATION FACTOR RIMM"/>
    <property type="match status" value="1"/>
</dbReference>
<organism evidence="2 3">
    <name type="scientific">Hevea brasiliensis</name>
    <name type="common">Para rubber tree</name>
    <name type="synonym">Siphonia brasiliensis</name>
    <dbReference type="NCBI Taxonomy" id="3981"/>
    <lineage>
        <taxon>Eukaryota</taxon>
        <taxon>Viridiplantae</taxon>
        <taxon>Streptophyta</taxon>
        <taxon>Embryophyta</taxon>
        <taxon>Tracheophyta</taxon>
        <taxon>Spermatophyta</taxon>
        <taxon>Magnoliopsida</taxon>
        <taxon>eudicotyledons</taxon>
        <taxon>Gunneridae</taxon>
        <taxon>Pentapetalae</taxon>
        <taxon>rosids</taxon>
        <taxon>fabids</taxon>
        <taxon>Malpighiales</taxon>
        <taxon>Euphorbiaceae</taxon>
        <taxon>Crotonoideae</taxon>
        <taxon>Micrandreae</taxon>
        <taxon>Hevea</taxon>
    </lineage>
</organism>
<dbReference type="InterPro" id="IPR056792">
    <property type="entry name" value="PRC_RimM"/>
</dbReference>
<dbReference type="Pfam" id="PF24986">
    <property type="entry name" value="PRC_RimM"/>
    <property type="match status" value="1"/>
</dbReference>
<comment type="caution">
    <text evidence="2">The sequence shown here is derived from an EMBL/GenBank/DDBJ whole genome shotgun (WGS) entry which is preliminary data.</text>
</comment>
<feature type="domain" description="Ribosome maturation factor RimM PRC barrel" evidence="1">
    <location>
        <begin position="56"/>
        <end position="142"/>
    </location>
</feature>
<dbReference type="InterPro" id="IPR011961">
    <property type="entry name" value="RimM"/>
</dbReference>
<reference evidence="2 3" key="1">
    <citation type="journal article" date="2023" name="Plant Biotechnol. J.">
        <title>Chromosome-level wild Hevea brasiliensis genome provides new tools for genomic-assisted breeding and valuable loci to elevate rubber yield.</title>
        <authorList>
            <person name="Cheng H."/>
            <person name="Song X."/>
            <person name="Hu Y."/>
            <person name="Wu T."/>
            <person name="Yang Q."/>
            <person name="An Z."/>
            <person name="Feng S."/>
            <person name="Deng Z."/>
            <person name="Wu W."/>
            <person name="Zeng X."/>
            <person name="Tu M."/>
            <person name="Wang X."/>
            <person name="Huang H."/>
        </authorList>
    </citation>
    <scope>NUCLEOTIDE SEQUENCE [LARGE SCALE GENOMIC DNA]</scope>
    <source>
        <strain evidence="2">MT/VB/25A 57/8</strain>
    </source>
</reference>
<dbReference type="SUPFAM" id="SSF50346">
    <property type="entry name" value="PRC-barrel domain"/>
    <property type="match status" value="1"/>
</dbReference>
<proteinExistence type="predicted"/>
<name>A0ABQ9KGG4_HEVBR</name>
<evidence type="ECO:0000313" key="2">
    <source>
        <dbReference type="EMBL" id="KAJ9135929.1"/>
    </source>
</evidence>